<evidence type="ECO:0000313" key="4">
    <source>
        <dbReference type="EMBL" id="MUH38264.1"/>
    </source>
</evidence>
<comment type="caution">
    <text evidence="4">The sequence shown here is derived from an EMBL/GenBank/DDBJ whole genome shotgun (WGS) entry which is preliminary data.</text>
</comment>
<dbReference type="GO" id="GO:0005509">
    <property type="term" value="F:calcium ion binding"/>
    <property type="evidence" value="ECO:0007669"/>
    <property type="project" value="InterPro"/>
</dbReference>
<dbReference type="InterPro" id="IPR010221">
    <property type="entry name" value="VCBS_dom"/>
</dbReference>
<protein>
    <submittedName>
        <fullName evidence="4">Ig-like domain-containing protein</fullName>
    </submittedName>
</protein>
<accession>A0A7X2ZXS1</accession>
<feature type="region of interest" description="Disordered" evidence="1">
    <location>
        <begin position="1287"/>
        <end position="1323"/>
    </location>
</feature>
<name>A0A7X2ZXS1_9FLAO</name>
<dbReference type="NCBIfam" id="TIGR01965">
    <property type="entry name" value="VCBS_repeat"/>
    <property type="match status" value="2"/>
</dbReference>
<feature type="domain" description="RapA2 cadherin-like" evidence="3">
    <location>
        <begin position="474"/>
        <end position="553"/>
    </location>
</feature>
<feature type="region of interest" description="Disordered" evidence="1">
    <location>
        <begin position="924"/>
        <end position="1027"/>
    </location>
</feature>
<gene>
    <name evidence="4" type="ORF">D9O36_20640</name>
</gene>
<feature type="chain" id="PRO_5030887559" evidence="2">
    <location>
        <begin position="21"/>
        <end position="1594"/>
    </location>
</feature>
<dbReference type="OrthoDB" id="9805017at2"/>
<feature type="compositionally biased region" description="Low complexity" evidence="1">
    <location>
        <begin position="1306"/>
        <end position="1317"/>
    </location>
</feature>
<evidence type="ECO:0000256" key="1">
    <source>
        <dbReference type="SAM" id="MobiDB-lite"/>
    </source>
</evidence>
<dbReference type="InterPro" id="IPR040853">
    <property type="entry name" value="RapA2_cadherin-like"/>
</dbReference>
<dbReference type="NCBIfam" id="NF012196">
    <property type="entry name" value="Ig_like_ice"/>
    <property type="match status" value="1"/>
</dbReference>
<dbReference type="Pfam" id="PF17803">
    <property type="entry name" value="Cadherin_4"/>
    <property type="match status" value="1"/>
</dbReference>
<dbReference type="Proteomes" id="UP000540519">
    <property type="component" value="Unassembled WGS sequence"/>
</dbReference>
<dbReference type="SUPFAM" id="SSF103647">
    <property type="entry name" value="TSP type-3 repeat"/>
    <property type="match status" value="1"/>
</dbReference>
<dbReference type="NCBIfam" id="NF033510">
    <property type="entry name" value="Ca_tandemer"/>
    <property type="match status" value="2"/>
</dbReference>
<dbReference type="InterPro" id="IPR013783">
    <property type="entry name" value="Ig-like_fold"/>
</dbReference>
<feature type="non-terminal residue" evidence="4">
    <location>
        <position position="1594"/>
    </location>
</feature>
<sequence>MKTICLLSLFILFNLTNSFAQDGLNVVGATISVSNGATIRVNQGDFQVSNEGSILNSSTISVDGNWLNNNTTSQVFTTDSEGMVTLTKTTDVTTVGGSTTTLFYNLVLEVDQASLEVNTIVGGSVSGTNLGVMNLNDSRLDLNSNTLQITNSLIGALISNEGYIVSEDVLNQSKVIWQTSPLSSTQEKYTIPFATTAGELIPLSIERASGDLGVITVSTYSVGSDMLPLPTQPEAVVTMLDEGGGDLNSTSVNRFWQLDKSGTGEANLTLTYTEDEVPLNGEANLSAYRYDTNVDRWQKKGVAVLDASANTLMIERVSEFSPWTLSEGESPTLDLNEYTAGVDYELAFKPGTGTIVSITNKPTAASDDGTISSATIEFLDYVDNTELMYITNGGDFYYFTTANATNDYTFAGSTIRVTQNLNNFTITEAFGGTIPIQDFLDFLATVTYGNLTNTPTDGPRRAIFTITDTSSRTATATSKINVYTTAPAAEDDANTIIANNTGTVTGNVLTGGTPDSGTGLTVSEVDVYPAQVGVPYETLYGTFTINMDGSYSYDVDETNSAVTGLKNGESIQDIVSYTLKDENDITDYGILTITIDGVDEAPVALDNTDEINVVSEVNVSGNIISDIGVDGADFIDRGLSTLVWENEFSAPGGVFANVSAPVDGQSRIISGVTLDFTSTDPSNIGVANQNQTVYQTATNGGHTGYLRFAIDASTNPSADTELIIDFNEPVFNLGFLIADIDFPQGSAWQDQIKIKGYLDGSESNFNYTTTGGVVNAGNDTYYGIGNAITSDATGNVNVFFEAPINQLVLSYNYGPDATDADQSGQIAGVSDIYWQGENPNIVISEIDGSAANVNAVYTGIYGSIVVQSDGSYTYTPDTNNPLVANLLIGDTLTETFEYRLSDGSNSDTANLIITLRGTQFDSDEDGVIDSVDLDDDNDGILDTAENAGGFDPNADDDSDGIENYKDSDFGIDANGDGVVDSFDNDSDGIADHLDTDSDNDSCADTLEAGHLDDDNDGEVDGSGYDANGQVTGAATAYTGTTNGVTSASETTIDTAPTDQEERVGDDATFTVAASALEASAYPAGVPTYDVNADSGLQYQWQVSTNSGSTFSDIPGATNASLTVSDVTLIMDGNIYKVLVNHDNNACPEEAQATLTVINNIDAIDDSAGITAVEGFFGVTDVLNVFDNDEFNGAALNPASVTITPVTNGPLTVNGDGSVDVANNTGTGSYTVDYQICDVDPANLTNCDIATVTVNVGVNSLPTAQDDEVSVAQDTSNNSIDVLANNDNGPDSFGGDGPNSGAITLPSTSTTNGGTVSVDNNGTALDPTDDTVLYTPAASYSGPDSFTYTITDANNDTSTATVNVTVVPTPTISINVVAVDDIINDTEDNSPVTISGTTTNVENGQTVTVALNGQTYTATVTGNTWTLDIPAVDAQALDATETITADVSNSLGTSAVQTTRDIQHDAVAPIPTLAIDDITADNILNAVEAGADVAVTGTVTGDFNTGDTVTLTVDGTDYTGTVDALGDYSIDVPGSALAADPDTTVDGSVTTTDAAGNSASATDTQLYSVDTTLPVPVLEIDDITADNILNAAEAG</sequence>
<dbReference type="EMBL" id="RCNR01000080">
    <property type="protein sequence ID" value="MUH38264.1"/>
    <property type="molecule type" value="Genomic_DNA"/>
</dbReference>
<evidence type="ECO:0000256" key="2">
    <source>
        <dbReference type="SAM" id="SignalP"/>
    </source>
</evidence>
<feature type="compositionally biased region" description="Acidic residues" evidence="1">
    <location>
        <begin position="924"/>
        <end position="939"/>
    </location>
</feature>
<dbReference type="Gene3D" id="2.60.40.2700">
    <property type="match status" value="1"/>
</dbReference>
<reference evidence="4 5" key="1">
    <citation type="journal article" date="2019" name="Mar. Drugs">
        <title>Comparative Genomics and CAZyme Genome Repertoires of Marine Zobellia amurskyensis KMM 3526(T) and Zobellia laminariae KMM 3676(T).</title>
        <authorList>
            <person name="Chernysheva N."/>
            <person name="Bystritskaya E."/>
            <person name="Stenkova A."/>
            <person name="Golovkin I."/>
            <person name="Nedashkovskaya O."/>
            <person name="Isaeva M."/>
        </authorList>
    </citation>
    <scope>NUCLEOTIDE SEQUENCE [LARGE SCALE GENOMIC DNA]</scope>
    <source>
        <strain evidence="4 5">KMM 3526</strain>
    </source>
</reference>
<proteinExistence type="predicted"/>
<organism evidence="4 5">
    <name type="scientific">Zobellia amurskyensis</name>
    <dbReference type="NCBI Taxonomy" id="248905"/>
    <lineage>
        <taxon>Bacteria</taxon>
        <taxon>Pseudomonadati</taxon>
        <taxon>Bacteroidota</taxon>
        <taxon>Flavobacteriia</taxon>
        <taxon>Flavobacteriales</taxon>
        <taxon>Flavobacteriaceae</taxon>
        <taxon>Zobellia</taxon>
    </lineage>
</organism>
<dbReference type="Gene3D" id="2.60.40.3440">
    <property type="match status" value="1"/>
</dbReference>
<keyword evidence="5" id="KW-1185">Reference proteome</keyword>
<keyword evidence="2" id="KW-0732">Signal</keyword>
<evidence type="ECO:0000259" key="3">
    <source>
        <dbReference type="Pfam" id="PF17803"/>
    </source>
</evidence>
<dbReference type="Pfam" id="PF17963">
    <property type="entry name" value="Big_9"/>
    <property type="match status" value="2"/>
</dbReference>
<dbReference type="InterPro" id="IPR028974">
    <property type="entry name" value="TSP_type-3_rpt"/>
</dbReference>
<feature type="signal peptide" evidence="2">
    <location>
        <begin position="1"/>
        <end position="20"/>
    </location>
</feature>
<dbReference type="RefSeq" id="WP_155601319.1">
    <property type="nucleotide sequence ID" value="NZ_RCNR01000080.1"/>
</dbReference>
<dbReference type="InterPro" id="IPR049826">
    <property type="entry name" value="Ig-like_ice"/>
</dbReference>
<evidence type="ECO:0000313" key="5">
    <source>
        <dbReference type="Proteomes" id="UP000540519"/>
    </source>
</evidence>
<dbReference type="Gene3D" id="2.60.40.10">
    <property type="entry name" value="Immunoglobulins"/>
    <property type="match status" value="3"/>
</dbReference>